<dbReference type="InterPro" id="IPR009935">
    <property type="entry name" value="DUF1467"/>
</dbReference>
<dbReference type="Proteomes" id="UP000050497">
    <property type="component" value="Unassembled WGS sequence"/>
</dbReference>
<feature type="transmembrane region" description="Helical" evidence="1">
    <location>
        <begin position="12"/>
        <end position="34"/>
    </location>
</feature>
<dbReference type="EMBL" id="FMBM01000002">
    <property type="protein sequence ID" value="SCC81337.1"/>
    <property type="molecule type" value="Genomic_DNA"/>
</dbReference>
<dbReference type="AlphaFoldDB" id="A0A0P8AB39"/>
<comment type="caution">
    <text evidence="2">The sequence shown here is derived from an EMBL/GenBank/DDBJ whole genome shotgun (WGS) entry which is preliminary data.</text>
</comment>
<sequence length="111" mass="11518">MVNAIRLIATSTSATLIMIGAITIAALIVGIGVLDMGITGALALYFVVWWIMLFAVLPFGVRSQLESGEVVAGSEPGAPAAPALRQKAIWTTIVSALVFNLTILLLPLAGL</sequence>
<dbReference type="STRING" id="1653334.GA0071312_2274"/>
<protein>
    <submittedName>
        <fullName evidence="3">Predicted secreted protein</fullName>
    </submittedName>
</protein>
<accession>A0A0P8AB39</accession>
<gene>
    <name evidence="3" type="ORF">GA0071312_2274</name>
    <name evidence="2" type="ORF">HLUCCO17_02385</name>
</gene>
<keyword evidence="1" id="KW-1133">Transmembrane helix</keyword>
<proteinExistence type="predicted"/>
<feature type="transmembrane region" description="Helical" evidence="1">
    <location>
        <begin position="88"/>
        <end position="109"/>
    </location>
</feature>
<evidence type="ECO:0000313" key="3">
    <source>
        <dbReference type="EMBL" id="SCC81337.1"/>
    </source>
</evidence>
<reference evidence="3 5" key="2">
    <citation type="submission" date="2016-08" db="EMBL/GenBank/DDBJ databases">
        <authorList>
            <person name="Varghese N."/>
            <person name="Submissions Spin"/>
        </authorList>
    </citation>
    <scope>NUCLEOTIDE SEQUENCE [LARGE SCALE GENOMIC DNA]</scope>
    <source>
        <strain evidence="3 5">HL-109</strain>
    </source>
</reference>
<dbReference type="Pfam" id="PF07330">
    <property type="entry name" value="DUF1467"/>
    <property type="match status" value="1"/>
</dbReference>
<dbReference type="Proteomes" id="UP000182800">
    <property type="component" value="Unassembled WGS sequence"/>
</dbReference>
<feature type="transmembrane region" description="Helical" evidence="1">
    <location>
        <begin position="41"/>
        <end position="61"/>
    </location>
</feature>
<dbReference type="OrthoDB" id="9804637at2"/>
<evidence type="ECO:0000313" key="5">
    <source>
        <dbReference type="Proteomes" id="UP000182800"/>
    </source>
</evidence>
<keyword evidence="1" id="KW-0812">Transmembrane</keyword>
<reference evidence="2 4" key="1">
    <citation type="submission" date="2015-09" db="EMBL/GenBank/DDBJ databases">
        <title>Identification and resolution of microdiversity through metagenomic sequencing of parallel consortia.</title>
        <authorList>
            <person name="Nelson W.C."/>
            <person name="Romine M.F."/>
            <person name="Lindemann S.R."/>
        </authorList>
    </citation>
    <scope>NUCLEOTIDE SEQUENCE [LARGE SCALE GENOMIC DNA]</scope>
    <source>
        <strain evidence="2">HL-109</strain>
    </source>
</reference>
<evidence type="ECO:0000313" key="4">
    <source>
        <dbReference type="Proteomes" id="UP000050497"/>
    </source>
</evidence>
<organism evidence="2 4">
    <name type="scientific">Saliniramus fredricksonii</name>
    <dbReference type="NCBI Taxonomy" id="1653334"/>
    <lineage>
        <taxon>Bacteria</taxon>
        <taxon>Pseudomonadati</taxon>
        <taxon>Pseudomonadota</taxon>
        <taxon>Alphaproteobacteria</taxon>
        <taxon>Hyphomicrobiales</taxon>
        <taxon>Salinarimonadaceae</taxon>
        <taxon>Saliniramus</taxon>
    </lineage>
</organism>
<evidence type="ECO:0000313" key="2">
    <source>
        <dbReference type="EMBL" id="KPQ12435.1"/>
    </source>
</evidence>
<name>A0A0P8AB39_9HYPH</name>
<evidence type="ECO:0000256" key="1">
    <source>
        <dbReference type="SAM" id="Phobius"/>
    </source>
</evidence>
<keyword evidence="5" id="KW-1185">Reference proteome</keyword>
<dbReference type="EMBL" id="LJSX01000002">
    <property type="protein sequence ID" value="KPQ12435.1"/>
    <property type="molecule type" value="Genomic_DNA"/>
</dbReference>
<keyword evidence="1" id="KW-0472">Membrane</keyword>
<dbReference type="RefSeq" id="WP_074445058.1">
    <property type="nucleotide sequence ID" value="NZ_FMBM01000002.1"/>
</dbReference>